<dbReference type="InterPro" id="IPR010982">
    <property type="entry name" value="Lambda_DNA-bd_dom_sf"/>
</dbReference>
<dbReference type="Pfam" id="PF13377">
    <property type="entry name" value="Peripla_BP_3"/>
    <property type="match status" value="1"/>
</dbReference>
<evidence type="ECO:0000259" key="4">
    <source>
        <dbReference type="PROSITE" id="PS50932"/>
    </source>
</evidence>
<dbReference type="PROSITE" id="PS00356">
    <property type="entry name" value="HTH_LACI_1"/>
    <property type="match status" value="1"/>
</dbReference>
<dbReference type="EMBL" id="RBRE01000010">
    <property type="protein sequence ID" value="RMQ50431.1"/>
    <property type="molecule type" value="Genomic_DNA"/>
</dbReference>
<evidence type="ECO:0000256" key="2">
    <source>
        <dbReference type="ARBA" id="ARBA00023125"/>
    </source>
</evidence>
<dbReference type="Proteomes" id="UP000277236">
    <property type="component" value="Unassembled WGS sequence"/>
</dbReference>
<dbReference type="SUPFAM" id="SSF47413">
    <property type="entry name" value="lambda repressor-like DNA-binding domains"/>
    <property type="match status" value="1"/>
</dbReference>
<dbReference type="GO" id="GO:0003700">
    <property type="term" value="F:DNA-binding transcription factor activity"/>
    <property type="evidence" value="ECO:0007669"/>
    <property type="project" value="TreeGrafter"/>
</dbReference>
<dbReference type="PANTHER" id="PTHR30146:SF33">
    <property type="entry name" value="TRANSCRIPTIONAL REGULATOR"/>
    <property type="match status" value="1"/>
</dbReference>
<dbReference type="Pfam" id="PF00356">
    <property type="entry name" value="LacI"/>
    <property type="match status" value="1"/>
</dbReference>
<dbReference type="CDD" id="cd01392">
    <property type="entry name" value="HTH_LacI"/>
    <property type="match status" value="1"/>
</dbReference>
<dbReference type="Gene3D" id="3.40.50.2300">
    <property type="match status" value="2"/>
</dbReference>
<keyword evidence="3" id="KW-0804">Transcription</keyword>
<reference evidence="5 6" key="1">
    <citation type="submission" date="2018-08" db="EMBL/GenBank/DDBJ databases">
        <title>Recombination of ecologically and evolutionarily significant loci maintains genetic cohesion in the Pseudomonas syringae species complex.</title>
        <authorList>
            <person name="Dillon M."/>
            <person name="Thakur S."/>
            <person name="Almeida R.N.D."/>
            <person name="Weir B.S."/>
            <person name="Guttman D.S."/>
        </authorList>
    </citation>
    <scope>NUCLEOTIDE SEQUENCE [LARGE SCALE GENOMIC DNA]</scope>
    <source>
        <strain evidence="5 6">ICMP 3353</strain>
    </source>
</reference>
<dbReference type="GO" id="GO:0000976">
    <property type="term" value="F:transcription cis-regulatory region binding"/>
    <property type="evidence" value="ECO:0007669"/>
    <property type="project" value="TreeGrafter"/>
</dbReference>
<dbReference type="SMART" id="SM00354">
    <property type="entry name" value="HTH_LACI"/>
    <property type="match status" value="1"/>
</dbReference>
<sequence length="344" mass="36957">MARKSRRDLSNATGTGEAPVTVIDVAREAGVSPITVSRAVNRPELVSDATRERVLEVVRAMGYVPNLLAGSLASSKSRLVAILLPTIANSIFSIAVQAIMDRLTEAGYQSLLGPTGYSPEKEESLLEAILGRRPDGIVLTGTLHTEGSRARLAAAGIPVVEAWDLSSTALDMQVGFSHEQVGEQVADHFVAKGYQRFSVITIDDPRGIRRCNSLIQRLEQHGITQVPVEILPLPATWEVGREGLKRLWLNPQPPQLVFCSSDTVAMGVLAQAAEMGLRVPQDIAVLGFGDTTNSRFAQPALSTISVNAALMGHEVAQALLRRFDGDSSVTHFNTGFSLIERAST</sequence>
<dbReference type="SUPFAM" id="SSF53822">
    <property type="entry name" value="Periplasmic binding protein-like I"/>
    <property type="match status" value="1"/>
</dbReference>
<evidence type="ECO:0000313" key="5">
    <source>
        <dbReference type="EMBL" id="RMQ50431.1"/>
    </source>
</evidence>
<evidence type="ECO:0000313" key="6">
    <source>
        <dbReference type="Proteomes" id="UP000277236"/>
    </source>
</evidence>
<feature type="domain" description="HTH lacI-type" evidence="4">
    <location>
        <begin position="20"/>
        <end position="74"/>
    </location>
</feature>
<accession>A0A3M4MBH5</accession>
<dbReference type="RefSeq" id="WP_122314193.1">
    <property type="nucleotide sequence ID" value="NZ_RBRE01000010.1"/>
</dbReference>
<dbReference type="InterPro" id="IPR000843">
    <property type="entry name" value="HTH_LacI"/>
</dbReference>
<gene>
    <name evidence="5" type="ORF">ALQ04_02876</name>
</gene>
<dbReference type="CDD" id="cd01575">
    <property type="entry name" value="PBP1_GntR"/>
    <property type="match status" value="1"/>
</dbReference>
<keyword evidence="2" id="KW-0238">DNA-binding</keyword>
<dbReference type="AlphaFoldDB" id="A0A3M4MBH5"/>
<evidence type="ECO:0000256" key="3">
    <source>
        <dbReference type="ARBA" id="ARBA00023163"/>
    </source>
</evidence>
<dbReference type="OrthoDB" id="5621819at2"/>
<dbReference type="Gene3D" id="1.10.260.40">
    <property type="entry name" value="lambda repressor-like DNA-binding domains"/>
    <property type="match status" value="1"/>
</dbReference>
<evidence type="ECO:0000256" key="1">
    <source>
        <dbReference type="ARBA" id="ARBA00023015"/>
    </source>
</evidence>
<name>A0A3M4MBH5_PSECI</name>
<keyword evidence="1" id="KW-0805">Transcription regulation</keyword>
<protein>
    <submittedName>
        <fullName evidence="5">Transcriptional regulator</fullName>
    </submittedName>
</protein>
<organism evidence="5 6">
    <name type="scientific">Pseudomonas cichorii</name>
    <dbReference type="NCBI Taxonomy" id="36746"/>
    <lineage>
        <taxon>Bacteria</taxon>
        <taxon>Pseudomonadati</taxon>
        <taxon>Pseudomonadota</taxon>
        <taxon>Gammaproteobacteria</taxon>
        <taxon>Pseudomonadales</taxon>
        <taxon>Pseudomonadaceae</taxon>
        <taxon>Pseudomonas</taxon>
    </lineage>
</organism>
<dbReference type="InterPro" id="IPR028082">
    <property type="entry name" value="Peripla_BP_I"/>
</dbReference>
<proteinExistence type="predicted"/>
<comment type="caution">
    <text evidence="5">The sequence shown here is derived from an EMBL/GenBank/DDBJ whole genome shotgun (WGS) entry which is preliminary data.</text>
</comment>
<dbReference type="InterPro" id="IPR046335">
    <property type="entry name" value="LacI/GalR-like_sensor"/>
</dbReference>
<dbReference type="PANTHER" id="PTHR30146">
    <property type="entry name" value="LACI-RELATED TRANSCRIPTIONAL REPRESSOR"/>
    <property type="match status" value="1"/>
</dbReference>
<dbReference type="PROSITE" id="PS50932">
    <property type="entry name" value="HTH_LACI_2"/>
    <property type="match status" value="1"/>
</dbReference>